<keyword evidence="4 7" id="KW-0812">Transmembrane</keyword>
<evidence type="ECO:0000259" key="8">
    <source>
        <dbReference type="SMART" id="SM00563"/>
    </source>
</evidence>
<reference evidence="9 10" key="1">
    <citation type="submission" date="2024-08" db="EMBL/GenBank/DDBJ databases">
        <title>Whole-genome sequencing of halo(alkali)philic microorganisms from hypersaline lakes.</title>
        <authorList>
            <person name="Sorokin D.Y."/>
            <person name="Merkel A.Y."/>
            <person name="Messina E."/>
            <person name="Yakimov M."/>
        </authorList>
    </citation>
    <scope>NUCLEOTIDE SEQUENCE [LARGE SCALE GENOMIC DNA]</scope>
    <source>
        <strain evidence="9 10">AB-hyl4</strain>
    </source>
</reference>
<evidence type="ECO:0000313" key="9">
    <source>
        <dbReference type="EMBL" id="MFA9477511.1"/>
    </source>
</evidence>
<evidence type="ECO:0000256" key="3">
    <source>
        <dbReference type="ARBA" id="ARBA00022475"/>
    </source>
</evidence>
<dbReference type="InterPro" id="IPR002123">
    <property type="entry name" value="Plipid/glycerol_acylTrfase"/>
</dbReference>
<dbReference type="SMART" id="SM00563">
    <property type="entry name" value="PlsC"/>
    <property type="match status" value="1"/>
</dbReference>
<keyword evidence="5 7" id="KW-1133">Transmembrane helix</keyword>
<evidence type="ECO:0000256" key="5">
    <source>
        <dbReference type="ARBA" id="ARBA00022989"/>
    </source>
</evidence>
<dbReference type="PANTHER" id="PTHR43266">
    <property type="entry name" value="MACROLIDE-EFFLUX PROTEIN"/>
    <property type="match status" value="1"/>
</dbReference>
<evidence type="ECO:0000313" key="10">
    <source>
        <dbReference type="Proteomes" id="UP001575105"/>
    </source>
</evidence>
<evidence type="ECO:0000256" key="7">
    <source>
        <dbReference type="SAM" id="Phobius"/>
    </source>
</evidence>
<feature type="transmembrane region" description="Helical" evidence="7">
    <location>
        <begin position="136"/>
        <end position="154"/>
    </location>
</feature>
<organism evidence="9 10">
    <name type="scientific">Natronomicrosphaera hydrolytica</name>
    <dbReference type="NCBI Taxonomy" id="3242702"/>
    <lineage>
        <taxon>Bacteria</taxon>
        <taxon>Pseudomonadati</taxon>
        <taxon>Planctomycetota</taxon>
        <taxon>Phycisphaerae</taxon>
        <taxon>Phycisphaerales</taxon>
        <taxon>Phycisphaeraceae</taxon>
        <taxon>Natronomicrosphaera</taxon>
    </lineage>
</organism>
<dbReference type="SUPFAM" id="SSF103473">
    <property type="entry name" value="MFS general substrate transporter"/>
    <property type="match status" value="1"/>
</dbReference>
<feature type="transmembrane region" description="Helical" evidence="7">
    <location>
        <begin position="412"/>
        <end position="435"/>
    </location>
</feature>
<feature type="transmembrane region" description="Helical" evidence="7">
    <location>
        <begin position="291"/>
        <end position="316"/>
    </location>
</feature>
<evidence type="ECO:0000256" key="4">
    <source>
        <dbReference type="ARBA" id="ARBA00022692"/>
    </source>
</evidence>
<feature type="transmembrane region" description="Helical" evidence="7">
    <location>
        <begin position="68"/>
        <end position="87"/>
    </location>
</feature>
<dbReference type="PANTHER" id="PTHR43266:SF2">
    <property type="entry name" value="MAJOR FACILITATOR SUPERFAMILY (MFS) PROFILE DOMAIN-CONTAINING PROTEIN"/>
    <property type="match status" value="1"/>
</dbReference>
<dbReference type="Pfam" id="PF07690">
    <property type="entry name" value="MFS_1"/>
    <property type="match status" value="1"/>
</dbReference>
<accession>A0ABV4U1N3</accession>
<evidence type="ECO:0000256" key="6">
    <source>
        <dbReference type="ARBA" id="ARBA00023136"/>
    </source>
</evidence>
<feature type="transmembrane region" description="Helical" evidence="7">
    <location>
        <begin position="205"/>
        <end position="226"/>
    </location>
</feature>
<keyword evidence="2" id="KW-0813">Transport</keyword>
<feature type="transmembrane region" description="Helical" evidence="7">
    <location>
        <begin position="386"/>
        <end position="406"/>
    </location>
</feature>
<dbReference type="Proteomes" id="UP001575105">
    <property type="component" value="Unassembled WGS sequence"/>
</dbReference>
<dbReference type="CDD" id="cd07989">
    <property type="entry name" value="LPLAT_AGPAT-like"/>
    <property type="match status" value="1"/>
</dbReference>
<keyword evidence="6 7" id="KW-0472">Membrane</keyword>
<comment type="caution">
    <text evidence="9">The sequence shown here is derived from an EMBL/GenBank/DDBJ whole genome shotgun (WGS) entry which is preliminary data.</text>
</comment>
<dbReference type="Pfam" id="PF01553">
    <property type="entry name" value="Acyltransferase"/>
    <property type="match status" value="1"/>
</dbReference>
<feature type="transmembrane region" description="Helical" evidence="7">
    <location>
        <begin position="323"/>
        <end position="347"/>
    </location>
</feature>
<feature type="transmembrane region" description="Helical" evidence="7">
    <location>
        <begin position="353"/>
        <end position="374"/>
    </location>
</feature>
<evidence type="ECO:0000256" key="1">
    <source>
        <dbReference type="ARBA" id="ARBA00004651"/>
    </source>
</evidence>
<name>A0ABV4U1N3_9BACT</name>
<feature type="transmembrane region" description="Helical" evidence="7">
    <location>
        <begin position="99"/>
        <end position="116"/>
    </location>
</feature>
<protein>
    <submittedName>
        <fullName evidence="9">MFS transporter</fullName>
    </submittedName>
</protein>
<proteinExistence type="predicted"/>
<keyword evidence="10" id="KW-1185">Reference proteome</keyword>
<dbReference type="Gene3D" id="1.20.1250.20">
    <property type="entry name" value="MFS general substrate transporter like domains"/>
    <property type="match status" value="1"/>
</dbReference>
<gene>
    <name evidence="9" type="ORF">ACERK3_04300</name>
</gene>
<dbReference type="InterPro" id="IPR011701">
    <property type="entry name" value="MFS"/>
</dbReference>
<evidence type="ECO:0000256" key="2">
    <source>
        <dbReference type="ARBA" id="ARBA00022448"/>
    </source>
</evidence>
<feature type="transmembrane region" description="Helical" evidence="7">
    <location>
        <begin position="255"/>
        <end position="279"/>
    </location>
</feature>
<dbReference type="InterPro" id="IPR036259">
    <property type="entry name" value="MFS_trans_sf"/>
</dbReference>
<comment type="subcellular location">
    <subcellularLocation>
        <location evidence="1">Cell membrane</location>
        <topology evidence="1">Multi-pass membrane protein</topology>
    </subcellularLocation>
</comment>
<keyword evidence="3" id="KW-1003">Cell membrane</keyword>
<dbReference type="RefSeq" id="WP_425344433.1">
    <property type="nucleotide sequence ID" value="NZ_JBGUBD010000002.1"/>
</dbReference>
<dbReference type="SUPFAM" id="SSF69593">
    <property type="entry name" value="Glycerol-3-phosphate (1)-acyltransferase"/>
    <property type="match status" value="1"/>
</dbReference>
<sequence>MTDASQQSSRQPRQRPLWRNLSFTLMWTSTAASGFGDRMIMLAALALLGGLVAGTLESTAIQASTQFWFFLPYVLISALGGWLADHLPRKWLLLSCDEARAIILFACYFLLAEASGTADIDRDLVWFSVAGYDVPTFWKVYLALFLIGCFAATFNPTRNAIIPQIIPTPQLQAANAVILVITVIASLVGMVVGERIISQEAADSVRFGLLLGGLFYLVSGTFFAFLKPVEPEKAIVGSRRTIRQAVRYALAHRRVMIVIGLNVLIWASAAAVSSGLMGIGKTHHDLHGDALLSMFARASVFLGAGMLVGSVVIIAIRTRRESTLFTMLAVIGAGVGVFVMSIVPLLWVTYAAAFFVGLCGNVAIIALVTILQSITPNYIRGRTMGLNSMVNTIFSVTTYFLIWQLPDADENIVRVMFVLGPALIGVGLLGMARYLTVGPMPARLANAIWHANRAYALVWHRLSFQGRGNVPTEGPVILASNHTTGIDPVLIQAGCSRVVRWVMLASFRSRLIEPLWRAINPITLDRGNAGVGQVRKIVEALEQGDLVGLFPEGGLQREKRELQPFQAGVARIAQRSGAWVVPVWIEGTPRRRWMVWHFVQPSRSRVVYGKPYKVDPEADTQQVLDELRERMVALSGDGEGGEKS</sequence>
<dbReference type="EMBL" id="JBGUBD010000002">
    <property type="protein sequence ID" value="MFA9477511.1"/>
    <property type="molecule type" value="Genomic_DNA"/>
</dbReference>
<feature type="transmembrane region" description="Helical" evidence="7">
    <location>
        <begin position="174"/>
        <end position="193"/>
    </location>
</feature>
<dbReference type="CDD" id="cd06173">
    <property type="entry name" value="MFS_MefA_like"/>
    <property type="match status" value="1"/>
</dbReference>
<feature type="domain" description="Phospholipid/glycerol acyltransferase" evidence="8">
    <location>
        <begin position="476"/>
        <end position="588"/>
    </location>
</feature>